<dbReference type="PANTHER" id="PTHR43546:SF8">
    <property type="entry name" value="METALLO-BETA-LACTAMASE DOMAIN-CONTAINING PROTEIN"/>
    <property type="match status" value="1"/>
</dbReference>
<dbReference type="PANTHER" id="PTHR43546">
    <property type="entry name" value="UPF0173 METAL-DEPENDENT HYDROLASE MJ1163-RELATED"/>
    <property type="match status" value="1"/>
</dbReference>
<gene>
    <name evidence="1" type="ORF">A2682_01015</name>
</gene>
<name>A0A1G2PNM7_TERXR</name>
<dbReference type="InterPro" id="IPR036866">
    <property type="entry name" value="RibonucZ/Hydroxyglut_hydro"/>
</dbReference>
<dbReference type="Gene3D" id="3.60.15.10">
    <property type="entry name" value="Ribonuclease Z/Hydroxyacylglutathione hydrolase-like"/>
    <property type="match status" value="1"/>
</dbReference>
<comment type="caution">
    <text evidence="1">The sequence shown here is derived from an EMBL/GenBank/DDBJ whole genome shotgun (WGS) entry which is preliminary data.</text>
</comment>
<organism evidence="1 2">
    <name type="scientific">Terrybacteria sp. (strain RIFCSPHIGHO2_01_FULL_58_15)</name>
    <dbReference type="NCBI Taxonomy" id="1802363"/>
    <lineage>
        <taxon>Bacteria</taxon>
        <taxon>Candidatus Terryibacteriota</taxon>
    </lineage>
</organism>
<dbReference type="Proteomes" id="UP000178690">
    <property type="component" value="Unassembled WGS sequence"/>
</dbReference>
<proteinExistence type="predicted"/>
<accession>A0A1G2PNM7</accession>
<sequence>MEYPIWFKQSGFRFLHQERTIYIDPWDIPAGEEKADFILITHAHPDHFDPGSIERLQKSSTVILAPRDVAGAVRGGRIIAVSPHEERNIEGLRVETVPAYNIDKEYHPKSNEWVGYVIEMNGTRFYHAGDTDHIPEMHEVHTDVALLPIGGTFTMDAQEAAEAAGMIHPSVAIPMHYGFAVGAAKAGKRFRDLAKVRVELLQPVIPFTQ</sequence>
<reference evidence="1 2" key="1">
    <citation type="journal article" date="2016" name="Nat. Commun.">
        <title>Thousands of microbial genomes shed light on interconnected biogeochemical processes in an aquifer system.</title>
        <authorList>
            <person name="Anantharaman K."/>
            <person name="Brown C.T."/>
            <person name="Hug L.A."/>
            <person name="Sharon I."/>
            <person name="Castelle C.J."/>
            <person name="Probst A.J."/>
            <person name="Thomas B.C."/>
            <person name="Singh A."/>
            <person name="Wilkins M.J."/>
            <person name="Karaoz U."/>
            <person name="Brodie E.L."/>
            <person name="Williams K.H."/>
            <person name="Hubbard S.S."/>
            <person name="Banfield J.F."/>
        </authorList>
    </citation>
    <scope>NUCLEOTIDE SEQUENCE [LARGE SCALE GENOMIC DNA]</scope>
    <source>
        <strain evidence="2">RIFCSPHIGHO2_01_FULL_58_15</strain>
    </source>
</reference>
<dbReference type="AlphaFoldDB" id="A0A1G2PNM7"/>
<evidence type="ECO:0000313" key="1">
    <source>
        <dbReference type="EMBL" id="OHA49231.1"/>
    </source>
</evidence>
<dbReference type="STRING" id="1802363.A2682_01015"/>
<dbReference type="Pfam" id="PF13483">
    <property type="entry name" value="Lactamase_B_3"/>
    <property type="match status" value="1"/>
</dbReference>
<dbReference type="EMBL" id="MHST01000012">
    <property type="protein sequence ID" value="OHA49231.1"/>
    <property type="molecule type" value="Genomic_DNA"/>
</dbReference>
<protein>
    <recommendedName>
        <fullName evidence="3">MBL fold metallo-hydrolase</fullName>
    </recommendedName>
</protein>
<evidence type="ECO:0000313" key="2">
    <source>
        <dbReference type="Proteomes" id="UP000178690"/>
    </source>
</evidence>
<evidence type="ECO:0008006" key="3">
    <source>
        <dbReference type="Google" id="ProtNLM"/>
    </source>
</evidence>
<dbReference type="SUPFAM" id="SSF56281">
    <property type="entry name" value="Metallo-hydrolase/oxidoreductase"/>
    <property type="match status" value="1"/>
</dbReference>
<dbReference type="InterPro" id="IPR050114">
    <property type="entry name" value="UPF0173_UPF0282_UlaG_hydrolase"/>
</dbReference>